<feature type="compositionally biased region" description="Basic and acidic residues" evidence="5">
    <location>
        <begin position="109"/>
        <end position="122"/>
    </location>
</feature>
<evidence type="ECO:0000313" key="8">
    <source>
        <dbReference type="Proteomes" id="UP001169006"/>
    </source>
</evidence>
<comment type="caution">
    <text evidence="7">The sequence shown here is derived from an EMBL/GenBank/DDBJ whole genome shotgun (WGS) entry which is preliminary data.</text>
</comment>
<keyword evidence="4 6" id="KW-0472">Membrane</keyword>
<dbReference type="Pfam" id="PF09731">
    <property type="entry name" value="Mitofilin"/>
    <property type="match status" value="1"/>
</dbReference>
<feature type="compositionally biased region" description="Polar residues" evidence="5">
    <location>
        <begin position="80"/>
        <end position="108"/>
    </location>
</feature>
<comment type="subcellular location">
    <subcellularLocation>
        <location evidence="1">Membrane</location>
    </subcellularLocation>
</comment>
<dbReference type="InterPro" id="IPR019133">
    <property type="entry name" value="MIC60"/>
</dbReference>
<evidence type="ECO:0000313" key="7">
    <source>
        <dbReference type="EMBL" id="MDO1584011.1"/>
    </source>
</evidence>
<evidence type="ECO:0000256" key="2">
    <source>
        <dbReference type="ARBA" id="ARBA00022692"/>
    </source>
</evidence>
<evidence type="ECO:0000256" key="3">
    <source>
        <dbReference type="ARBA" id="ARBA00022989"/>
    </source>
</evidence>
<reference evidence="7" key="1">
    <citation type="journal article" date="2015" name="Int. J. Syst. Evol. Microbiol.">
        <title>Rhizobium oryzicola sp. nov., potential plant-growth-promoting endophytic bacteria isolated from rice roots.</title>
        <authorList>
            <person name="Zhang X.X."/>
            <person name="Gao J.S."/>
            <person name="Cao Y.H."/>
            <person name="Sheirdil R.A."/>
            <person name="Wang X.C."/>
            <person name="Zhang L."/>
        </authorList>
    </citation>
    <scope>NUCLEOTIDE SEQUENCE</scope>
    <source>
        <strain evidence="7">05753</strain>
    </source>
</reference>
<evidence type="ECO:0000256" key="4">
    <source>
        <dbReference type="ARBA" id="ARBA00023136"/>
    </source>
</evidence>
<evidence type="ECO:0000256" key="5">
    <source>
        <dbReference type="SAM" id="MobiDB-lite"/>
    </source>
</evidence>
<dbReference type="Gene3D" id="1.20.5.340">
    <property type="match status" value="1"/>
</dbReference>
<name>A0ABT8T069_9HYPH</name>
<feature type="transmembrane region" description="Helical" evidence="6">
    <location>
        <begin position="152"/>
        <end position="173"/>
    </location>
</feature>
<proteinExistence type="predicted"/>
<accession>A0ABT8T069</accession>
<feature type="region of interest" description="Disordered" evidence="5">
    <location>
        <begin position="1"/>
        <end position="148"/>
    </location>
</feature>
<protein>
    <submittedName>
        <fullName evidence="7">Mitofilin family membrane protein</fullName>
    </submittedName>
</protein>
<dbReference type="RefSeq" id="WP_302078235.1">
    <property type="nucleotide sequence ID" value="NZ_JAUKWQ010000006.1"/>
</dbReference>
<dbReference type="Proteomes" id="UP001169006">
    <property type="component" value="Unassembled WGS sequence"/>
</dbReference>
<feature type="compositionally biased region" description="Low complexity" evidence="5">
    <location>
        <begin position="62"/>
        <end position="72"/>
    </location>
</feature>
<sequence>MVSDKPPRRSRPQKEPVTIDLKAEQDAAATEQAPETTVTAPLQPDDLAARGEVEGHGEKPSPDAVDVAVAAEPAPPAEGTTDSAKPSAESIETVSLSEATPKPDTTTTEELKAEDATTKPEPDLAPPPPLEPPLDRSANTTSAPRGPTTSTLLASGIAGGIVALLLAGAMQYAGFLPSAGSSGARDASAEIAQLRQRIETLQSSPDLTRRVAALEASKSGSGGNSDQLAQQLNSLQGDLTTLKSALEAQSQNDTNLSRRLDQTEARLNQPGREQAIARALAAAGLKAATERGGGFSAELKTFASVAGDDPAVKSLQPYADRGVPTRAELVRRFPAAANAMIDAAHQQADQGVTDRLLSSAMRLVKIRPVGEAPGDTPEAIVARMEERVKNGDLTAAVSEWNALPEASKMASADYKKALDARIDIDGIASGTLTRAMAASQSGG</sequence>
<feature type="compositionally biased region" description="Polar residues" evidence="5">
    <location>
        <begin position="137"/>
        <end position="148"/>
    </location>
</feature>
<feature type="compositionally biased region" description="Basic and acidic residues" evidence="5">
    <location>
        <begin position="47"/>
        <end position="61"/>
    </location>
</feature>
<evidence type="ECO:0000256" key="1">
    <source>
        <dbReference type="ARBA" id="ARBA00004370"/>
    </source>
</evidence>
<reference evidence="7" key="2">
    <citation type="submission" date="2023-07" db="EMBL/GenBank/DDBJ databases">
        <authorList>
            <person name="Sun H."/>
        </authorList>
    </citation>
    <scope>NUCLEOTIDE SEQUENCE</scope>
    <source>
        <strain evidence="7">05753</strain>
    </source>
</reference>
<evidence type="ECO:0000256" key="6">
    <source>
        <dbReference type="SAM" id="Phobius"/>
    </source>
</evidence>
<keyword evidence="8" id="KW-1185">Reference proteome</keyword>
<gene>
    <name evidence="7" type="ORF">Q2T52_18155</name>
</gene>
<keyword evidence="2 6" id="KW-0812">Transmembrane</keyword>
<feature type="compositionally biased region" description="Pro residues" evidence="5">
    <location>
        <begin position="123"/>
        <end position="132"/>
    </location>
</feature>
<dbReference type="EMBL" id="JAUKWQ010000006">
    <property type="protein sequence ID" value="MDO1584011.1"/>
    <property type="molecule type" value="Genomic_DNA"/>
</dbReference>
<keyword evidence="3 6" id="KW-1133">Transmembrane helix</keyword>
<organism evidence="7 8">
    <name type="scientific">Rhizobium oryzicola</name>
    <dbReference type="NCBI Taxonomy" id="1232668"/>
    <lineage>
        <taxon>Bacteria</taxon>
        <taxon>Pseudomonadati</taxon>
        <taxon>Pseudomonadota</taxon>
        <taxon>Alphaproteobacteria</taxon>
        <taxon>Hyphomicrobiales</taxon>
        <taxon>Rhizobiaceae</taxon>
        <taxon>Rhizobium/Agrobacterium group</taxon>
        <taxon>Rhizobium</taxon>
    </lineage>
</organism>